<keyword evidence="3" id="KW-0812">Transmembrane</keyword>
<evidence type="ECO:0000256" key="1">
    <source>
        <dbReference type="ARBA" id="ARBA00004685"/>
    </source>
</evidence>
<organism evidence="4 5">
    <name type="scientific">Cadophora malorum</name>
    <dbReference type="NCBI Taxonomy" id="108018"/>
    <lineage>
        <taxon>Eukaryota</taxon>
        <taxon>Fungi</taxon>
        <taxon>Dikarya</taxon>
        <taxon>Ascomycota</taxon>
        <taxon>Pezizomycotina</taxon>
        <taxon>Leotiomycetes</taxon>
        <taxon>Helotiales</taxon>
        <taxon>Ploettnerulaceae</taxon>
        <taxon>Cadophora</taxon>
    </lineage>
</organism>
<evidence type="ECO:0000256" key="2">
    <source>
        <dbReference type="ARBA" id="ARBA00035112"/>
    </source>
</evidence>
<dbReference type="OrthoDB" id="3687641at2759"/>
<keyword evidence="3" id="KW-0472">Membrane</keyword>
<dbReference type="GO" id="GO:0043386">
    <property type="term" value="P:mycotoxin biosynthetic process"/>
    <property type="evidence" value="ECO:0007669"/>
    <property type="project" value="InterPro"/>
</dbReference>
<comment type="caution">
    <text evidence="4">The sequence shown here is derived from an EMBL/GenBank/DDBJ whole genome shotgun (WGS) entry which is preliminary data.</text>
</comment>
<keyword evidence="5" id="KW-1185">Reference proteome</keyword>
<reference evidence="4" key="1">
    <citation type="submission" date="2021-02" db="EMBL/GenBank/DDBJ databases">
        <title>Genome sequence Cadophora malorum strain M34.</title>
        <authorList>
            <person name="Stefanovic E."/>
            <person name="Vu D."/>
            <person name="Scully C."/>
            <person name="Dijksterhuis J."/>
            <person name="Roader J."/>
            <person name="Houbraken J."/>
        </authorList>
    </citation>
    <scope>NUCLEOTIDE SEQUENCE</scope>
    <source>
        <strain evidence="4">M34</strain>
    </source>
</reference>
<proteinExistence type="inferred from homology"/>
<evidence type="ECO:0000313" key="4">
    <source>
        <dbReference type="EMBL" id="KAG4413535.1"/>
    </source>
</evidence>
<evidence type="ECO:0000313" key="5">
    <source>
        <dbReference type="Proteomes" id="UP000664132"/>
    </source>
</evidence>
<name>A0A8H7T2Q7_9HELO</name>
<dbReference type="InterPro" id="IPR021765">
    <property type="entry name" value="UstYa-like"/>
</dbReference>
<dbReference type="PANTHER" id="PTHR33365:SF4">
    <property type="entry name" value="CYCLOCHLOROTINE BIOSYNTHESIS PROTEIN O"/>
    <property type="match status" value="1"/>
</dbReference>
<keyword evidence="3" id="KW-1133">Transmembrane helix</keyword>
<comment type="pathway">
    <text evidence="1">Mycotoxin biosynthesis.</text>
</comment>
<evidence type="ECO:0000256" key="3">
    <source>
        <dbReference type="SAM" id="Phobius"/>
    </source>
</evidence>
<dbReference type="Pfam" id="PF11807">
    <property type="entry name" value="UstYa"/>
    <property type="match status" value="1"/>
</dbReference>
<feature type="transmembrane region" description="Helical" evidence="3">
    <location>
        <begin position="39"/>
        <end position="60"/>
    </location>
</feature>
<dbReference type="EMBL" id="JAFJYH010000309">
    <property type="protein sequence ID" value="KAG4413535.1"/>
    <property type="molecule type" value="Genomic_DNA"/>
</dbReference>
<protein>
    <submittedName>
        <fullName evidence="4">Uncharacterized protein</fullName>
    </submittedName>
</protein>
<gene>
    <name evidence="4" type="ORF">IFR04_013318</name>
</gene>
<accession>A0A8H7T2Q7</accession>
<comment type="similarity">
    <text evidence="2">Belongs to the ustYa family.</text>
</comment>
<sequence length="324" mass="37742">MDWIRSRWKLQPYKQVEIQDEDSSSDITERVQVQVRHEFSYAVTFVNLLLTILTITIVLMHRDESRHHTSNAQISDCPEPWTDPRYQDPEMNPEIKRVSGYSPILDEVDLTPQPKVLNGAFHDNTTIFMQDPSPEVDAAWVMFSEDIFLTSWTSVRDSGRSLSKSIHFEPDTAGNPGKYIATYDVFHQIHCLNWLRKSVNWEYYYGDEKPTETYLMHQKHCIHMLLQSLMCNADVDVVTFEWMEGHDERVEELVKGKKDGGVGVQKRGNPQDAIPAANFNVHKMCRNFSALLEWAKKNKEVDPVQTRRKLKVPDNIRLNRAEDY</sequence>
<dbReference type="PANTHER" id="PTHR33365">
    <property type="entry name" value="YALI0B05434P"/>
    <property type="match status" value="1"/>
</dbReference>
<dbReference type="AlphaFoldDB" id="A0A8H7T2Q7"/>
<dbReference type="Proteomes" id="UP000664132">
    <property type="component" value="Unassembled WGS sequence"/>
</dbReference>